<dbReference type="KEGG" id="abp:AGABI1DRAFT129206"/>
<feature type="compositionally biased region" description="Basic and acidic residues" evidence="1">
    <location>
        <begin position="656"/>
        <end position="705"/>
    </location>
</feature>
<gene>
    <name evidence="2" type="ORF">AGABI1DRAFT_129206</name>
</gene>
<sequence>MTASVSSEHTLLPPSSIEIMAMHPELEEAFNTGLSMPEVFKIFTKHHSGLREERIDVDSSAWDELVPAFCAFWDNWKPLFRRVFKMPIVSHPVSEQSMSIHRTLTREIISWLCDSKRRSNVYLVAEPQMPTTYSYRNRRARVFANVCYDAQRFGLPFQNDPDSLGHGIHSLITELAAVYHPYRRIVTREMIDNPGIPKLSTRTLFNKLIRAPWKALQESHPHYTTTPPVVVLHWDSEYLDKELLHSICEFGSSPYSSSLLWIISIDANIKLPIRDLLHPSVPFQYFRLPICYNEGPADVALILHGRFSALRREYEAGFDEDEIWPSEKQMSQLARVVSGLFGFVEVIIQFVDWEDDGGPRAHLETLLAYMIDSPSPSDERPYCALDHFYTRALSNLPPHLLSVLTLAFGILYSNFYRVTSLEFELPCLLSLENDTFLGVLPYLYRFAVAAVVTNDDGYDYNSWFKMFLKDPTRSGQFYSPESESRLAVYQGSLRILSYASNFTAILKLMMPGVQSGQKTWYRVITIRLRVFACDELCLNADSTSSSLRHFDFRCLAHACNHLSLGRFMKFLRRLYLENVYSPSIVRVQPISLLDRQFISKCEGLVEPWDFEEEQPSLDPKYVLLGFESETVLVLVSPLEYDPEEAEKARIAAEEEVDKAKAAEPEAAAEVERSAKEKEEEEKLAKELADIEAAEKEEKKRKEKDANAASAALADDDDEKEKERIVQEAKDAEERATQEFRSG</sequence>
<dbReference type="InParanoid" id="K5VWT2"/>
<dbReference type="EMBL" id="JH971391">
    <property type="protein sequence ID" value="EKM78934.1"/>
    <property type="molecule type" value="Genomic_DNA"/>
</dbReference>
<protein>
    <submittedName>
        <fullName evidence="2">Uncharacterized protein</fullName>
    </submittedName>
</protein>
<reference evidence="3" key="1">
    <citation type="journal article" date="2012" name="Proc. Natl. Acad. Sci. U.S.A.">
        <title>Genome sequence of the button mushroom Agaricus bisporus reveals mechanisms governing adaptation to a humic-rich ecological niche.</title>
        <authorList>
            <person name="Morin E."/>
            <person name="Kohler A."/>
            <person name="Baker A.R."/>
            <person name="Foulongne-Oriol M."/>
            <person name="Lombard V."/>
            <person name="Nagy L.G."/>
            <person name="Ohm R.A."/>
            <person name="Patyshakuliyeva A."/>
            <person name="Brun A."/>
            <person name="Aerts A.L."/>
            <person name="Bailey A.M."/>
            <person name="Billette C."/>
            <person name="Coutinho P.M."/>
            <person name="Deakin G."/>
            <person name="Doddapaneni H."/>
            <person name="Floudas D."/>
            <person name="Grimwood J."/>
            <person name="Hilden K."/>
            <person name="Kuees U."/>
            <person name="LaButti K.M."/>
            <person name="Lapidus A."/>
            <person name="Lindquist E.A."/>
            <person name="Lucas S.M."/>
            <person name="Murat C."/>
            <person name="Riley R.W."/>
            <person name="Salamov A.A."/>
            <person name="Schmutz J."/>
            <person name="Subramanian V."/>
            <person name="Woesten H.A.B."/>
            <person name="Xu J."/>
            <person name="Eastwood D.C."/>
            <person name="Foster G.D."/>
            <person name="Sonnenberg A.S."/>
            <person name="Cullen D."/>
            <person name="de Vries R.P."/>
            <person name="Lundell T."/>
            <person name="Hibbett D.S."/>
            <person name="Henrissat B."/>
            <person name="Burton K.S."/>
            <person name="Kerrigan R.W."/>
            <person name="Challen M.P."/>
            <person name="Grigoriev I.V."/>
            <person name="Martin F."/>
        </authorList>
    </citation>
    <scope>NUCLEOTIDE SEQUENCE [LARGE SCALE GENOMIC DNA]</scope>
    <source>
        <strain evidence="3">JB137-S8 / ATCC MYA-4627 / FGSC 10392</strain>
    </source>
</reference>
<dbReference type="Proteomes" id="UP000008493">
    <property type="component" value="Unassembled WGS sequence"/>
</dbReference>
<name>K5VWT2_AGABU</name>
<dbReference type="AlphaFoldDB" id="K5VWT2"/>
<evidence type="ECO:0000256" key="1">
    <source>
        <dbReference type="SAM" id="MobiDB-lite"/>
    </source>
</evidence>
<organism evidence="2 3">
    <name type="scientific">Agaricus bisporus var. burnettii (strain JB137-S8 / ATCC MYA-4627 / FGSC 10392)</name>
    <name type="common">White button mushroom</name>
    <dbReference type="NCBI Taxonomy" id="597362"/>
    <lineage>
        <taxon>Eukaryota</taxon>
        <taxon>Fungi</taxon>
        <taxon>Dikarya</taxon>
        <taxon>Basidiomycota</taxon>
        <taxon>Agaricomycotina</taxon>
        <taxon>Agaricomycetes</taxon>
        <taxon>Agaricomycetidae</taxon>
        <taxon>Agaricales</taxon>
        <taxon>Agaricineae</taxon>
        <taxon>Agaricaceae</taxon>
        <taxon>Agaricus</taxon>
    </lineage>
</organism>
<keyword evidence="3" id="KW-1185">Reference proteome</keyword>
<proteinExistence type="predicted"/>
<dbReference type="HOGENOM" id="CLU_017232_1_0_1"/>
<feature type="compositionally biased region" description="Basic and acidic residues" evidence="1">
    <location>
        <begin position="720"/>
        <end position="742"/>
    </location>
</feature>
<feature type="region of interest" description="Disordered" evidence="1">
    <location>
        <begin position="656"/>
        <end position="742"/>
    </location>
</feature>
<evidence type="ECO:0000313" key="3">
    <source>
        <dbReference type="Proteomes" id="UP000008493"/>
    </source>
</evidence>
<accession>K5VWT2</accession>
<dbReference type="OMA" id="FISKCEG"/>
<evidence type="ECO:0000313" key="2">
    <source>
        <dbReference type="EMBL" id="EKM78934.1"/>
    </source>
</evidence>
<dbReference type="RefSeq" id="XP_007330701.1">
    <property type="nucleotide sequence ID" value="XM_007330639.1"/>
</dbReference>
<dbReference type="GeneID" id="18826952"/>